<dbReference type="Proteomes" id="UP000007652">
    <property type="component" value="Unassembled WGS sequence"/>
</dbReference>
<comment type="caution">
    <text evidence="9">The sequence shown here is derived from an EMBL/GenBank/DDBJ whole genome shotgun (WGS) entry which is preliminary data.</text>
</comment>
<keyword evidence="6 8" id="KW-1133">Transmembrane helix</keyword>
<feature type="transmembrane region" description="Helical" evidence="8">
    <location>
        <begin position="31"/>
        <end position="48"/>
    </location>
</feature>
<dbReference type="eggNOG" id="COG0628">
    <property type="taxonomic scope" value="Bacteria"/>
</dbReference>
<proteinExistence type="inferred from homology"/>
<accession>I7LI84</accession>
<dbReference type="PANTHER" id="PTHR21716:SF53">
    <property type="entry name" value="PERMEASE PERM-RELATED"/>
    <property type="match status" value="1"/>
</dbReference>
<keyword evidence="10" id="KW-1185">Reference proteome</keyword>
<dbReference type="RefSeq" id="WP_008909881.1">
    <property type="nucleotide sequence ID" value="NZ_CAKP01000138.1"/>
</dbReference>
<evidence type="ECO:0000256" key="8">
    <source>
        <dbReference type="SAM" id="Phobius"/>
    </source>
</evidence>
<comment type="subcellular location">
    <subcellularLocation>
        <location evidence="1">Cell membrane</location>
        <topology evidence="1">Multi-pass membrane protein</topology>
    </subcellularLocation>
</comment>
<sequence length="334" mass="38878">MNRVIKWFLISLYLVFIFIFLYIVINYLKAMLVSIFIAYILHPVVKYIDKRIKNYKISVFITLTLFIFLIIFIIYYLFPIITKELIELINNADNISNEIKRLFNIIDKIKVPIYLRSILDDTFLKIQHRVFNEMRNLFDIILKFISSLPTYILIPVFVYYFLVDTEYFKRSLKSLIPYKGREKVIELFRSYEKIVGNFIKGQIILSIIITISTMIVLIILKVRYAFLISVVNGFFNIIPYFGPVLGFIPAFLSALSDSTSKAVLVALSFFIIQELESGIIAPKILENTMGIHPIFVIIALIIGGKFYGAWGLILSVPVFAIIKVTYNYIVNKLY</sequence>
<feature type="transmembrane region" description="Helical" evidence="8">
    <location>
        <begin position="7"/>
        <end position="25"/>
    </location>
</feature>
<reference evidence="9 10" key="1">
    <citation type="journal article" date="2011" name="J. Bacteriol.">
        <title>Draft genome sequence of Caloramator australicus strain RC3T, a thermoanaerobe from the Great Artesian Basin of Australia.</title>
        <authorList>
            <person name="Ogg C.D."/>
            <person name="Patel B.K.C."/>
        </authorList>
    </citation>
    <scope>NUCLEOTIDE SEQUENCE [LARGE SCALE GENOMIC DNA]</scope>
    <source>
        <strain evidence="9 10">RC3</strain>
    </source>
</reference>
<keyword evidence="3" id="KW-0813">Transport</keyword>
<dbReference type="InterPro" id="IPR002549">
    <property type="entry name" value="AI-2E-like"/>
</dbReference>
<dbReference type="GO" id="GO:0005886">
    <property type="term" value="C:plasma membrane"/>
    <property type="evidence" value="ECO:0007669"/>
    <property type="project" value="UniProtKB-SubCell"/>
</dbReference>
<evidence type="ECO:0000256" key="5">
    <source>
        <dbReference type="ARBA" id="ARBA00022692"/>
    </source>
</evidence>
<keyword evidence="7 8" id="KW-0472">Membrane</keyword>
<dbReference type="EMBL" id="CAKP01000138">
    <property type="protein sequence ID" value="CCJ34638.1"/>
    <property type="molecule type" value="Genomic_DNA"/>
</dbReference>
<comment type="similarity">
    <text evidence="2">Belongs to the autoinducer-2 exporter (AI-2E) (TC 2.A.86) family.</text>
</comment>
<dbReference type="AlphaFoldDB" id="I7LI84"/>
<gene>
    <name evidence="9" type="ORF">CAAU_2555</name>
</gene>
<evidence type="ECO:0000256" key="6">
    <source>
        <dbReference type="ARBA" id="ARBA00022989"/>
    </source>
</evidence>
<protein>
    <submittedName>
        <fullName evidence="9">Permease</fullName>
    </submittedName>
</protein>
<evidence type="ECO:0000256" key="1">
    <source>
        <dbReference type="ARBA" id="ARBA00004651"/>
    </source>
</evidence>
<evidence type="ECO:0000256" key="4">
    <source>
        <dbReference type="ARBA" id="ARBA00022475"/>
    </source>
</evidence>
<dbReference type="Pfam" id="PF01594">
    <property type="entry name" value="AI-2E_transport"/>
    <property type="match status" value="1"/>
</dbReference>
<evidence type="ECO:0000256" key="2">
    <source>
        <dbReference type="ARBA" id="ARBA00009773"/>
    </source>
</evidence>
<evidence type="ECO:0000313" key="9">
    <source>
        <dbReference type="EMBL" id="CCJ34638.1"/>
    </source>
</evidence>
<evidence type="ECO:0000256" key="3">
    <source>
        <dbReference type="ARBA" id="ARBA00022448"/>
    </source>
</evidence>
<feature type="transmembrane region" description="Helical" evidence="8">
    <location>
        <begin position="203"/>
        <end position="226"/>
    </location>
</feature>
<feature type="transmembrane region" description="Helical" evidence="8">
    <location>
        <begin position="60"/>
        <end position="78"/>
    </location>
</feature>
<evidence type="ECO:0000313" key="10">
    <source>
        <dbReference type="Proteomes" id="UP000007652"/>
    </source>
</evidence>
<feature type="transmembrane region" description="Helical" evidence="8">
    <location>
        <begin position="140"/>
        <end position="163"/>
    </location>
</feature>
<organism evidence="9 10">
    <name type="scientific">Caloramator australicus RC3</name>
    <dbReference type="NCBI Taxonomy" id="857293"/>
    <lineage>
        <taxon>Bacteria</taxon>
        <taxon>Bacillati</taxon>
        <taxon>Bacillota</taxon>
        <taxon>Clostridia</taxon>
        <taxon>Eubacteriales</taxon>
        <taxon>Clostridiaceae</taxon>
        <taxon>Caloramator</taxon>
    </lineage>
</organism>
<dbReference type="STRING" id="857293.CAAU_2555"/>
<name>I7LI84_9CLOT</name>
<dbReference type="PANTHER" id="PTHR21716">
    <property type="entry name" value="TRANSMEMBRANE PROTEIN"/>
    <property type="match status" value="1"/>
</dbReference>
<keyword evidence="5 8" id="KW-0812">Transmembrane</keyword>
<evidence type="ECO:0000256" key="7">
    <source>
        <dbReference type="ARBA" id="ARBA00023136"/>
    </source>
</evidence>
<dbReference type="GO" id="GO:0055085">
    <property type="term" value="P:transmembrane transport"/>
    <property type="evidence" value="ECO:0007669"/>
    <property type="project" value="TreeGrafter"/>
</dbReference>
<keyword evidence="4" id="KW-1003">Cell membrane</keyword>